<dbReference type="GO" id="GO:0015628">
    <property type="term" value="P:protein secretion by the type II secretion system"/>
    <property type="evidence" value="ECO:0007669"/>
    <property type="project" value="InterPro"/>
</dbReference>
<keyword evidence="4" id="KW-0488">Methylation</keyword>
<dbReference type="GO" id="GO:0005886">
    <property type="term" value="C:plasma membrane"/>
    <property type="evidence" value="ECO:0007669"/>
    <property type="project" value="UniProtKB-SubCell"/>
</dbReference>
<dbReference type="EMBL" id="CAJQUM010000001">
    <property type="protein sequence ID" value="CAG4885195.1"/>
    <property type="molecule type" value="Genomic_DNA"/>
</dbReference>
<dbReference type="AlphaFoldDB" id="A0A916J824"/>
<dbReference type="InterPro" id="IPR012902">
    <property type="entry name" value="N_methyl_site"/>
</dbReference>
<evidence type="ECO:0000256" key="1">
    <source>
        <dbReference type="ARBA" id="ARBA00004377"/>
    </source>
</evidence>
<dbReference type="NCBIfam" id="TIGR02532">
    <property type="entry name" value="IV_pilin_GFxxxE"/>
    <property type="match status" value="1"/>
</dbReference>
<evidence type="ECO:0000256" key="9">
    <source>
        <dbReference type="ARBA" id="ARBA00025772"/>
    </source>
</evidence>
<dbReference type="Pfam" id="PF12019">
    <property type="entry name" value="GspH"/>
    <property type="match status" value="1"/>
</dbReference>
<dbReference type="Gene3D" id="3.30.700.10">
    <property type="entry name" value="Glycoprotein, Type 4 Pilin"/>
    <property type="match status" value="1"/>
</dbReference>
<evidence type="ECO:0000256" key="7">
    <source>
        <dbReference type="ARBA" id="ARBA00022989"/>
    </source>
</evidence>
<name>A0A916J824_9PROT</name>
<comment type="similarity">
    <text evidence="9">Belongs to the GSP H family.</text>
</comment>
<dbReference type="SUPFAM" id="SSF54523">
    <property type="entry name" value="Pili subunits"/>
    <property type="match status" value="1"/>
</dbReference>
<feature type="transmembrane region" description="Helical" evidence="11">
    <location>
        <begin position="12"/>
        <end position="33"/>
    </location>
</feature>
<evidence type="ECO:0000256" key="4">
    <source>
        <dbReference type="ARBA" id="ARBA00022481"/>
    </source>
</evidence>
<keyword evidence="8 11" id="KW-0472">Membrane</keyword>
<protein>
    <recommendedName>
        <fullName evidence="2">Type II secretion system protein H</fullName>
    </recommendedName>
    <alternativeName>
        <fullName evidence="10">General secretion pathway protein H</fullName>
    </alternativeName>
</protein>
<keyword evidence="7 11" id="KW-1133">Transmembrane helix</keyword>
<proteinExistence type="inferred from homology"/>
<keyword evidence="14" id="KW-1185">Reference proteome</keyword>
<evidence type="ECO:0000313" key="13">
    <source>
        <dbReference type="EMBL" id="CAG4885195.1"/>
    </source>
</evidence>
<evidence type="ECO:0000256" key="11">
    <source>
        <dbReference type="SAM" id="Phobius"/>
    </source>
</evidence>
<evidence type="ECO:0000256" key="6">
    <source>
        <dbReference type="ARBA" id="ARBA00022692"/>
    </source>
</evidence>
<sequence>MKNRLPRGFTLIELIVTMIIVGILAVTILPKFADRSIFQDRGFQDETRSLLRYAQKSAVAQRHNVCVTLAAGGVTLKIDSAGSCDGTLDLPANPNGGSGLTASVGSFKFQPLGDTDQSADITVTIAGTAIAVDHKTGYVY</sequence>
<feature type="domain" description="General secretion pathway GspH" evidence="12">
    <location>
        <begin position="48"/>
        <end position="129"/>
    </location>
</feature>
<evidence type="ECO:0000256" key="5">
    <source>
        <dbReference type="ARBA" id="ARBA00022519"/>
    </source>
</evidence>
<accession>A0A916J824</accession>
<evidence type="ECO:0000313" key="14">
    <source>
        <dbReference type="Proteomes" id="UP000742786"/>
    </source>
</evidence>
<keyword evidence="3" id="KW-1003">Cell membrane</keyword>
<dbReference type="PROSITE" id="PS00409">
    <property type="entry name" value="PROKAR_NTER_METHYL"/>
    <property type="match status" value="1"/>
</dbReference>
<evidence type="ECO:0000256" key="3">
    <source>
        <dbReference type="ARBA" id="ARBA00022475"/>
    </source>
</evidence>
<dbReference type="InterPro" id="IPR022346">
    <property type="entry name" value="T2SS_GspH"/>
</dbReference>
<dbReference type="GO" id="GO:0015627">
    <property type="term" value="C:type II protein secretion system complex"/>
    <property type="evidence" value="ECO:0007669"/>
    <property type="project" value="InterPro"/>
</dbReference>
<dbReference type="Proteomes" id="UP000742786">
    <property type="component" value="Unassembled WGS sequence"/>
</dbReference>
<organism evidence="13 14">
    <name type="scientific">Georgfuchsia toluolica</name>
    <dbReference type="NCBI Taxonomy" id="424218"/>
    <lineage>
        <taxon>Bacteria</taxon>
        <taxon>Pseudomonadati</taxon>
        <taxon>Pseudomonadota</taxon>
        <taxon>Betaproteobacteria</taxon>
        <taxon>Nitrosomonadales</taxon>
        <taxon>Sterolibacteriaceae</taxon>
        <taxon>Georgfuchsia</taxon>
    </lineage>
</organism>
<reference evidence="13" key="1">
    <citation type="submission" date="2021-04" db="EMBL/GenBank/DDBJ databases">
        <authorList>
            <person name="Hornung B."/>
        </authorList>
    </citation>
    <scope>NUCLEOTIDE SEQUENCE</scope>
    <source>
        <strain evidence="13">G5G6</strain>
    </source>
</reference>
<dbReference type="InterPro" id="IPR045584">
    <property type="entry name" value="Pilin-like"/>
</dbReference>
<dbReference type="RefSeq" id="WP_220636963.1">
    <property type="nucleotide sequence ID" value="NZ_CAJQUM010000001.1"/>
</dbReference>
<comment type="caution">
    <text evidence="13">The sequence shown here is derived from an EMBL/GenBank/DDBJ whole genome shotgun (WGS) entry which is preliminary data.</text>
</comment>
<evidence type="ECO:0000256" key="2">
    <source>
        <dbReference type="ARBA" id="ARBA00021549"/>
    </source>
</evidence>
<keyword evidence="6 11" id="KW-0812">Transmembrane</keyword>
<gene>
    <name evidence="13" type="ORF">GTOL_13078</name>
</gene>
<comment type="subcellular location">
    <subcellularLocation>
        <location evidence="1">Cell inner membrane</location>
        <topology evidence="1">Single-pass membrane protein</topology>
    </subcellularLocation>
</comment>
<dbReference type="Pfam" id="PF07963">
    <property type="entry name" value="N_methyl"/>
    <property type="match status" value="1"/>
</dbReference>
<evidence type="ECO:0000256" key="8">
    <source>
        <dbReference type="ARBA" id="ARBA00023136"/>
    </source>
</evidence>
<evidence type="ECO:0000259" key="12">
    <source>
        <dbReference type="Pfam" id="PF12019"/>
    </source>
</evidence>
<keyword evidence="5" id="KW-0997">Cell inner membrane</keyword>
<evidence type="ECO:0000256" key="10">
    <source>
        <dbReference type="ARBA" id="ARBA00030775"/>
    </source>
</evidence>